<feature type="non-terminal residue" evidence="1">
    <location>
        <position position="1"/>
    </location>
</feature>
<comment type="caution">
    <text evidence="1">The sequence shown here is derived from an EMBL/GenBank/DDBJ whole genome shotgun (WGS) entry which is preliminary data.</text>
</comment>
<organism evidence="1 2">
    <name type="scientific">Aromia moschata</name>
    <dbReference type="NCBI Taxonomy" id="1265417"/>
    <lineage>
        <taxon>Eukaryota</taxon>
        <taxon>Metazoa</taxon>
        <taxon>Ecdysozoa</taxon>
        <taxon>Arthropoda</taxon>
        <taxon>Hexapoda</taxon>
        <taxon>Insecta</taxon>
        <taxon>Pterygota</taxon>
        <taxon>Neoptera</taxon>
        <taxon>Endopterygota</taxon>
        <taxon>Coleoptera</taxon>
        <taxon>Polyphaga</taxon>
        <taxon>Cucujiformia</taxon>
        <taxon>Chrysomeloidea</taxon>
        <taxon>Cerambycidae</taxon>
        <taxon>Cerambycinae</taxon>
        <taxon>Callichromatini</taxon>
        <taxon>Aromia</taxon>
    </lineage>
</organism>
<protein>
    <submittedName>
        <fullName evidence="1">Uncharacterized protein</fullName>
    </submittedName>
</protein>
<dbReference type="Gene3D" id="3.30.420.10">
    <property type="entry name" value="Ribonuclease H-like superfamily/Ribonuclease H"/>
    <property type="match status" value="1"/>
</dbReference>
<keyword evidence="2" id="KW-1185">Reference proteome</keyword>
<sequence length="94" mass="11245">RTEENVEIVCQVITDYPRKSITHLSQKANEPLRLQFCQWFINQYNNNDAVFGKVFFTDEAWFYLSGYVKSQNMRLWSADNPQFYIKTTLHSQKN</sequence>
<dbReference type="PANTHER" id="PTHR47326">
    <property type="entry name" value="TRANSPOSABLE ELEMENT TC3 TRANSPOSASE-LIKE PROTEIN"/>
    <property type="match status" value="1"/>
</dbReference>
<dbReference type="GO" id="GO:0003676">
    <property type="term" value="F:nucleic acid binding"/>
    <property type="evidence" value="ECO:0007669"/>
    <property type="project" value="InterPro"/>
</dbReference>
<dbReference type="EMBL" id="JAPWTK010000154">
    <property type="protein sequence ID" value="KAJ8947719.1"/>
    <property type="molecule type" value="Genomic_DNA"/>
</dbReference>
<dbReference type="Proteomes" id="UP001162162">
    <property type="component" value="Unassembled WGS sequence"/>
</dbReference>
<evidence type="ECO:0000313" key="1">
    <source>
        <dbReference type="EMBL" id="KAJ8947719.1"/>
    </source>
</evidence>
<gene>
    <name evidence="1" type="ORF">NQ318_017980</name>
</gene>
<evidence type="ECO:0000313" key="2">
    <source>
        <dbReference type="Proteomes" id="UP001162162"/>
    </source>
</evidence>
<accession>A0AAV8Y926</accession>
<proteinExistence type="predicted"/>
<dbReference type="PANTHER" id="PTHR47326:SF1">
    <property type="entry name" value="HTH PSQ-TYPE DOMAIN-CONTAINING PROTEIN"/>
    <property type="match status" value="1"/>
</dbReference>
<reference evidence="1" key="1">
    <citation type="journal article" date="2023" name="Insect Mol. Biol.">
        <title>Genome sequencing provides insights into the evolution of gene families encoding plant cell wall-degrading enzymes in longhorned beetles.</title>
        <authorList>
            <person name="Shin N.R."/>
            <person name="Okamura Y."/>
            <person name="Kirsch R."/>
            <person name="Pauchet Y."/>
        </authorList>
    </citation>
    <scope>NUCLEOTIDE SEQUENCE</scope>
    <source>
        <strain evidence="1">AMC_N1</strain>
    </source>
</reference>
<dbReference type="AlphaFoldDB" id="A0AAV8Y926"/>
<name>A0AAV8Y926_9CUCU</name>
<dbReference type="InterPro" id="IPR036397">
    <property type="entry name" value="RNaseH_sf"/>
</dbReference>